<evidence type="ECO:0000313" key="12">
    <source>
        <dbReference type="Proteomes" id="UP001205105"/>
    </source>
</evidence>
<comment type="catalytic activity">
    <reaction evidence="7">
        <text>3-hydroxy-2-methylpropanoate + NAD(+) = 2-methyl-3-oxopropanoate + NADH + H(+)</text>
        <dbReference type="Rhea" id="RHEA:17681"/>
        <dbReference type="ChEBI" id="CHEBI:11805"/>
        <dbReference type="ChEBI" id="CHEBI:15378"/>
        <dbReference type="ChEBI" id="CHEBI:57540"/>
        <dbReference type="ChEBI" id="CHEBI:57700"/>
        <dbReference type="ChEBI" id="CHEBI:57945"/>
        <dbReference type="EC" id="1.1.1.31"/>
    </reaction>
</comment>
<evidence type="ECO:0000256" key="2">
    <source>
        <dbReference type="ARBA" id="ARBA00006013"/>
    </source>
</evidence>
<protein>
    <recommendedName>
        <fullName evidence="3">3-hydroxyisobutyrate dehydrogenase</fullName>
        <ecNumber evidence="3">1.1.1.31</ecNumber>
    </recommendedName>
</protein>
<feature type="domain" description="6-phosphogluconate dehydrogenase NADP-binding" evidence="9">
    <location>
        <begin position="14"/>
        <end position="191"/>
    </location>
</feature>
<evidence type="ECO:0000256" key="7">
    <source>
        <dbReference type="ARBA" id="ARBA00049197"/>
    </source>
</evidence>
<feature type="active site" evidence="8">
    <location>
        <position position="200"/>
    </location>
</feature>
<dbReference type="PANTHER" id="PTHR22981">
    <property type="entry name" value="3-HYDROXYISOBUTYRATE DEHYDROGENASE-RELATED"/>
    <property type="match status" value="1"/>
</dbReference>
<dbReference type="InterPro" id="IPR013328">
    <property type="entry name" value="6PGD_dom2"/>
</dbReference>
<keyword evidence="4" id="KW-0101">Branched-chain amino acid catabolism</keyword>
<dbReference type="GO" id="GO:0008442">
    <property type="term" value="F:3-hydroxyisobutyrate dehydrogenase activity"/>
    <property type="evidence" value="ECO:0007669"/>
    <property type="project" value="UniProtKB-EC"/>
</dbReference>
<dbReference type="SUPFAM" id="SSF51735">
    <property type="entry name" value="NAD(P)-binding Rossmann-fold domains"/>
    <property type="match status" value="1"/>
</dbReference>
<comment type="pathway">
    <text evidence="1">Amino-acid degradation; L-valine degradation.</text>
</comment>
<dbReference type="GO" id="GO:0051287">
    <property type="term" value="F:NAD binding"/>
    <property type="evidence" value="ECO:0007669"/>
    <property type="project" value="InterPro"/>
</dbReference>
<evidence type="ECO:0000256" key="1">
    <source>
        <dbReference type="ARBA" id="ARBA00005109"/>
    </source>
</evidence>
<dbReference type="PANTHER" id="PTHR22981:SF7">
    <property type="entry name" value="3-HYDROXYISOBUTYRATE DEHYDROGENASE, MITOCHONDRIAL"/>
    <property type="match status" value="1"/>
</dbReference>
<evidence type="ECO:0000256" key="3">
    <source>
        <dbReference type="ARBA" id="ARBA00012991"/>
    </source>
</evidence>
<evidence type="ECO:0000256" key="6">
    <source>
        <dbReference type="ARBA" id="ARBA00023027"/>
    </source>
</evidence>
<dbReference type="Proteomes" id="UP001205105">
    <property type="component" value="Unassembled WGS sequence"/>
</dbReference>
<proteinExistence type="inferred from homology"/>
<sequence length="320" mass="32937">MVVPFSPAAQRLLVGFVGIGNMGAAMATRLLGAGYRLIVCDKNEEACSRLASAGAKVAPTPAALASTPGLSALISMLPSSEHVKAAYLGSDGILTVEPGQLHPHLLVDCSTIDPITSQEVAAAAEDTWLHPHAAEAHDGQRHPMMIDAPVSGGVPGAQAGSLTFMCGGPEAAVDAARPLLEAMGKRVIHCGGNGTGQTAKLCNNLVLGVSMAAVSEGLALGKRLGLDPVLLSSVLNTSSARCWSSDTYNPAPGVMDGVPSSRGYRGGFASRLMAKDLGLVKTAAEHCGAPVPLTEEAQRLYEQVDPSLDFSAIYKQVYKA</sequence>
<dbReference type="EMBL" id="JADXDR010000014">
    <property type="protein sequence ID" value="KAI7845709.1"/>
    <property type="molecule type" value="Genomic_DNA"/>
</dbReference>
<dbReference type="Pfam" id="PF03446">
    <property type="entry name" value="NAD_binding_2"/>
    <property type="match status" value="1"/>
</dbReference>
<gene>
    <name evidence="11" type="ORF">COHA_000823</name>
</gene>
<dbReference type="PIRSF" id="PIRSF000103">
    <property type="entry name" value="HIBADH"/>
    <property type="match status" value="1"/>
</dbReference>
<dbReference type="Gene3D" id="1.10.1040.10">
    <property type="entry name" value="N-(1-d-carboxylethyl)-l-norvaline Dehydrogenase, domain 2"/>
    <property type="match status" value="1"/>
</dbReference>
<dbReference type="NCBIfam" id="TIGR01692">
    <property type="entry name" value="HIBADH"/>
    <property type="match status" value="1"/>
</dbReference>
<comment type="similarity">
    <text evidence="2">Belongs to the HIBADH-related family. 3-hydroxyisobutyrate dehydrogenase subfamily.</text>
</comment>
<dbReference type="FunFam" id="1.10.1040.10:FF:000006">
    <property type="entry name" value="3-hydroxyisobutyrate dehydrogenase"/>
    <property type="match status" value="1"/>
</dbReference>
<feature type="domain" description="3-hydroxyisobutyrate dehydrogenase-like NAD-binding" evidence="10">
    <location>
        <begin position="194"/>
        <end position="314"/>
    </location>
</feature>
<evidence type="ECO:0000256" key="4">
    <source>
        <dbReference type="ARBA" id="ARBA00022456"/>
    </source>
</evidence>
<dbReference type="InterPro" id="IPR036291">
    <property type="entry name" value="NAD(P)-bd_dom_sf"/>
</dbReference>
<dbReference type="Pfam" id="PF14833">
    <property type="entry name" value="NAD_binding_11"/>
    <property type="match status" value="1"/>
</dbReference>
<evidence type="ECO:0000259" key="9">
    <source>
        <dbReference type="Pfam" id="PF03446"/>
    </source>
</evidence>
<keyword evidence="12" id="KW-1185">Reference proteome</keyword>
<evidence type="ECO:0000256" key="5">
    <source>
        <dbReference type="ARBA" id="ARBA00023002"/>
    </source>
</evidence>
<dbReference type="InterPro" id="IPR006115">
    <property type="entry name" value="6PGDH_NADP-bd"/>
</dbReference>
<dbReference type="EC" id="1.1.1.31" evidence="3"/>
<name>A0AAD5E0I2_9CHLO</name>
<keyword evidence="5" id="KW-0560">Oxidoreductase</keyword>
<reference evidence="11" key="1">
    <citation type="submission" date="2020-11" db="EMBL/GenBank/DDBJ databases">
        <title>Chlorella ohadii genome sequencing and assembly.</title>
        <authorList>
            <person name="Murik O."/>
            <person name="Treves H."/>
            <person name="Kedem I."/>
            <person name="Shotland Y."/>
            <person name="Kaplan A."/>
        </authorList>
    </citation>
    <scope>NUCLEOTIDE SEQUENCE</scope>
    <source>
        <strain evidence="11">1</strain>
    </source>
</reference>
<keyword evidence="6" id="KW-0520">NAD</keyword>
<evidence type="ECO:0000256" key="8">
    <source>
        <dbReference type="PIRSR" id="PIRSR000103-1"/>
    </source>
</evidence>
<dbReference type="Gene3D" id="3.40.50.720">
    <property type="entry name" value="NAD(P)-binding Rossmann-like Domain"/>
    <property type="match status" value="1"/>
</dbReference>
<dbReference type="SUPFAM" id="SSF48179">
    <property type="entry name" value="6-phosphogluconate dehydrogenase C-terminal domain-like"/>
    <property type="match status" value="1"/>
</dbReference>
<accession>A0AAD5E0I2</accession>
<dbReference type="InterPro" id="IPR008927">
    <property type="entry name" value="6-PGluconate_DH-like_C_sf"/>
</dbReference>
<dbReference type="InterPro" id="IPR029154">
    <property type="entry name" value="HIBADH-like_NADP-bd"/>
</dbReference>
<dbReference type="AlphaFoldDB" id="A0AAD5E0I2"/>
<dbReference type="GO" id="GO:0006574">
    <property type="term" value="P:L-valine catabolic process"/>
    <property type="evidence" value="ECO:0007669"/>
    <property type="project" value="TreeGrafter"/>
</dbReference>
<evidence type="ECO:0000259" key="10">
    <source>
        <dbReference type="Pfam" id="PF14833"/>
    </source>
</evidence>
<dbReference type="GO" id="GO:0050661">
    <property type="term" value="F:NADP binding"/>
    <property type="evidence" value="ECO:0007669"/>
    <property type="project" value="InterPro"/>
</dbReference>
<dbReference type="InterPro" id="IPR015815">
    <property type="entry name" value="HIBADH-related"/>
</dbReference>
<dbReference type="InterPro" id="IPR011548">
    <property type="entry name" value="HIBADH"/>
</dbReference>
<comment type="caution">
    <text evidence="11">The sequence shown here is derived from an EMBL/GenBank/DDBJ whole genome shotgun (WGS) entry which is preliminary data.</text>
</comment>
<evidence type="ECO:0000313" key="11">
    <source>
        <dbReference type="EMBL" id="KAI7845709.1"/>
    </source>
</evidence>
<organism evidence="11 12">
    <name type="scientific">Chlorella ohadii</name>
    <dbReference type="NCBI Taxonomy" id="2649997"/>
    <lineage>
        <taxon>Eukaryota</taxon>
        <taxon>Viridiplantae</taxon>
        <taxon>Chlorophyta</taxon>
        <taxon>core chlorophytes</taxon>
        <taxon>Trebouxiophyceae</taxon>
        <taxon>Chlorellales</taxon>
        <taxon>Chlorellaceae</taxon>
        <taxon>Chlorella clade</taxon>
        <taxon>Chlorella</taxon>
    </lineage>
</organism>